<dbReference type="InterPro" id="IPR006500">
    <property type="entry name" value="Helicase_put_C_phage/plasmid"/>
</dbReference>
<dbReference type="Proteomes" id="UP000317178">
    <property type="component" value="Chromosome"/>
</dbReference>
<evidence type="ECO:0000256" key="3">
    <source>
        <dbReference type="ARBA" id="ARBA00022806"/>
    </source>
</evidence>
<dbReference type="InterPro" id="IPR004968">
    <property type="entry name" value="DNA_primase/NTPase_C"/>
</dbReference>
<reference evidence="6 7" key="1">
    <citation type="submission" date="2019-02" db="EMBL/GenBank/DDBJ databases">
        <title>Deep-cultivation of Planctomycetes and their phenomic and genomic characterization uncovers novel biology.</title>
        <authorList>
            <person name="Wiegand S."/>
            <person name="Jogler M."/>
            <person name="Boedeker C."/>
            <person name="Pinto D."/>
            <person name="Vollmers J."/>
            <person name="Rivas-Marin E."/>
            <person name="Kohn T."/>
            <person name="Peeters S.H."/>
            <person name="Heuer A."/>
            <person name="Rast P."/>
            <person name="Oberbeckmann S."/>
            <person name="Bunk B."/>
            <person name="Jeske O."/>
            <person name="Meyerdierks A."/>
            <person name="Storesund J.E."/>
            <person name="Kallscheuer N."/>
            <person name="Luecker S."/>
            <person name="Lage O.M."/>
            <person name="Pohl T."/>
            <person name="Merkel B.J."/>
            <person name="Hornburger P."/>
            <person name="Mueller R.-W."/>
            <person name="Bruemmer F."/>
            <person name="Labrenz M."/>
            <person name="Spormann A.M."/>
            <person name="Op den Camp H."/>
            <person name="Overmann J."/>
            <person name="Amann R."/>
            <person name="Jetten M.S.M."/>
            <person name="Mascher T."/>
            <person name="Medema M.H."/>
            <person name="Devos D.P."/>
            <person name="Kaster A.-K."/>
            <person name="Ovreas L."/>
            <person name="Rohde M."/>
            <person name="Galperin M.Y."/>
            <person name="Jogler C."/>
        </authorList>
    </citation>
    <scope>NUCLEOTIDE SEQUENCE [LARGE SCALE GENOMIC DNA]</scope>
    <source>
        <strain evidence="6 7">Pla110</strain>
    </source>
</reference>
<evidence type="ECO:0000313" key="6">
    <source>
        <dbReference type="EMBL" id="QDU81181.1"/>
    </source>
</evidence>
<dbReference type="EMBL" id="CP036281">
    <property type="protein sequence ID" value="QDU81181.1"/>
    <property type="molecule type" value="Genomic_DNA"/>
</dbReference>
<dbReference type="Gene3D" id="3.40.1360.10">
    <property type="match status" value="1"/>
</dbReference>
<keyword evidence="2" id="KW-0378">Hydrolase</keyword>
<evidence type="ECO:0000256" key="2">
    <source>
        <dbReference type="ARBA" id="ARBA00022801"/>
    </source>
</evidence>
<evidence type="ECO:0000256" key="4">
    <source>
        <dbReference type="ARBA" id="ARBA00022840"/>
    </source>
</evidence>
<dbReference type="GO" id="GO:0004386">
    <property type="term" value="F:helicase activity"/>
    <property type="evidence" value="ECO:0007669"/>
    <property type="project" value="UniProtKB-KW"/>
</dbReference>
<dbReference type="SMART" id="SM00885">
    <property type="entry name" value="D5_N"/>
    <property type="match status" value="1"/>
</dbReference>
<dbReference type="NCBIfam" id="TIGR01613">
    <property type="entry name" value="primase_Cterm"/>
    <property type="match status" value="1"/>
</dbReference>
<dbReference type="Pfam" id="PF08706">
    <property type="entry name" value="D5_N"/>
    <property type="match status" value="1"/>
</dbReference>
<keyword evidence="3" id="KW-0347">Helicase</keyword>
<dbReference type="SUPFAM" id="SSF52540">
    <property type="entry name" value="P-loop containing nucleoside triphosphate hydrolases"/>
    <property type="match status" value="1"/>
</dbReference>
<dbReference type="InterPro" id="IPR027417">
    <property type="entry name" value="P-loop_NTPase"/>
</dbReference>
<evidence type="ECO:0000256" key="1">
    <source>
        <dbReference type="ARBA" id="ARBA00022741"/>
    </source>
</evidence>
<dbReference type="Gene3D" id="3.40.50.300">
    <property type="entry name" value="P-loop containing nucleotide triphosphate hydrolases"/>
    <property type="match status" value="1"/>
</dbReference>
<dbReference type="InterPro" id="IPR051620">
    <property type="entry name" value="ORF904-like_C"/>
</dbReference>
<dbReference type="PANTHER" id="PTHR35372">
    <property type="entry name" value="ATP BINDING PROTEIN-RELATED"/>
    <property type="match status" value="1"/>
</dbReference>
<dbReference type="AlphaFoldDB" id="A0A518CPN1"/>
<dbReference type="PROSITE" id="PS51206">
    <property type="entry name" value="SF3_HELICASE_1"/>
    <property type="match status" value="1"/>
</dbReference>
<dbReference type="InterPro" id="IPR014015">
    <property type="entry name" value="Helicase_SF3_DNA-vir"/>
</dbReference>
<name>A0A518CPN1_9PLAN</name>
<sequence length="765" mass="86782">MKTATKIDWKAFRADILNRLNLHEEAISLGLRIPEKSRPNSEGWIQCHAVSREDQNPSASFNVKSGGYHEYNVADSGCDFFELSVRLGRFSDWKDAQRHYAQVTGVTHPIKQGSSLSSRVQEATYPYHDDQGILLFEVLRYRLVDKPPGNNKEFKQRRPDGKGGWIWGTKGIRKPPYRLPELLNSSIDQPVFIAEGEKDVDTLTNAGFVATTNAQGAGQWRKDYARYFKNRHVVILPDQDTDGLKHGENVAANVFPKAASVKVIHLTEVGHKGDVTDWFESEENTPERLMEIVKAGECWKPEAVATLPPEADIHFLDSKSDSILPDCPVASDKGRTELANSRRFLRLFGDRCLYCHPWKKWLIWNQVRWEIDRSGAIRQLAKEMIDQLWHEVADCPDEDSIKFARDSAKNSGITALLKLAESEVPIMPTDLDQNEWLLNCPNGTVDLRTGKLREHRKEDYITKLCPTNFNPESESYLWDQFLEQIFPDEGLADFVQRLFGYTLTGSTVEHVLPIFWGKGANGKSTVLEVLMSVIGSDYASKAPQTMLVASNGDRHPTELADLFGKRLVVCTETEESRKLNEALVKELTGGDKIRARKMREDFWEFLPTHKLILCTNHKPVVAGTDNGIWRRLLLIPFSQTFSPDQQDKKLKEKLLALSEGILAWAVLGCVDWVNGGLQIPQLIDSATNEYRSDEDVLGQFIDDKCLTGAIAYKIKAGQLFKAFEEWCEESGQQTSTQKKFGQRLAEMGFQKTRSNGWWYQSIALR</sequence>
<dbReference type="InterPro" id="IPR045455">
    <property type="entry name" value="NrS-1_pol-like_helicase"/>
</dbReference>
<keyword evidence="7" id="KW-1185">Reference proteome</keyword>
<feature type="domain" description="SF3 helicase" evidence="5">
    <location>
        <begin position="490"/>
        <end position="650"/>
    </location>
</feature>
<dbReference type="Pfam" id="PF19263">
    <property type="entry name" value="DUF5906"/>
    <property type="match status" value="1"/>
</dbReference>
<dbReference type="CDD" id="cd01029">
    <property type="entry name" value="TOPRIM_primases"/>
    <property type="match status" value="1"/>
</dbReference>
<keyword evidence="1" id="KW-0547">Nucleotide-binding</keyword>
<protein>
    <recommendedName>
        <fullName evidence="5">SF3 helicase domain-containing protein</fullName>
    </recommendedName>
</protein>
<dbReference type="KEGG" id="plon:Pla110_29190"/>
<dbReference type="PANTHER" id="PTHR35372:SF2">
    <property type="entry name" value="SF3 HELICASE DOMAIN-CONTAINING PROTEIN"/>
    <property type="match status" value="1"/>
</dbReference>
<gene>
    <name evidence="6" type="ORF">Pla110_29190</name>
</gene>
<dbReference type="Pfam" id="PF03288">
    <property type="entry name" value="Pox_D5"/>
    <property type="match status" value="1"/>
</dbReference>
<dbReference type="GO" id="GO:0005524">
    <property type="term" value="F:ATP binding"/>
    <property type="evidence" value="ECO:0007669"/>
    <property type="project" value="UniProtKB-KW"/>
</dbReference>
<evidence type="ECO:0000313" key="7">
    <source>
        <dbReference type="Proteomes" id="UP000317178"/>
    </source>
</evidence>
<evidence type="ECO:0000259" key="5">
    <source>
        <dbReference type="PROSITE" id="PS51206"/>
    </source>
</evidence>
<accession>A0A518CPN1</accession>
<keyword evidence="4" id="KW-0067">ATP-binding</keyword>
<dbReference type="OrthoDB" id="288091at2"/>
<dbReference type="InterPro" id="IPR014818">
    <property type="entry name" value="Phage/plasmid_primase_P4_C"/>
</dbReference>
<proteinExistence type="predicted"/>
<dbReference type="GO" id="GO:0016787">
    <property type="term" value="F:hydrolase activity"/>
    <property type="evidence" value="ECO:0007669"/>
    <property type="project" value="UniProtKB-KW"/>
</dbReference>
<dbReference type="InterPro" id="IPR034154">
    <property type="entry name" value="TOPRIM_DnaG/twinkle"/>
</dbReference>
<organism evidence="6 7">
    <name type="scientific">Polystyrenella longa</name>
    <dbReference type="NCBI Taxonomy" id="2528007"/>
    <lineage>
        <taxon>Bacteria</taxon>
        <taxon>Pseudomonadati</taxon>
        <taxon>Planctomycetota</taxon>
        <taxon>Planctomycetia</taxon>
        <taxon>Planctomycetales</taxon>
        <taxon>Planctomycetaceae</taxon>
        <taxon>Polystyrenella</taxon>
    </lineage>
</organism>